<evidence type="ECO:0000313" key="3">
    <source>
        <dbReference type="EMBL" id="NKZ20097.1"/>
    </source>
</evidence>
<feature type="domain" description="Competence protein CoiA nuclease-like" evidence="1">
    <location>
        <begin position="62"/>
        <end position="182"/>
    </location>
</feature>
<gene>
    <name evidence="3" type="ORF">HF992_04425</name>
</gene>
<feature type="domain" description="Competence protein CoiA-like N-terminal" evidence="2">
    <location>
        <begin position="21"/>
        <end position="57"/>
    </location>
</feature>
<accession>A0A7X6MXB0</accession>
<dbReference type="Pfam" id="PF25164">
    <property type="entry name" value="CoiA_N"/>
    <property type="match status" value="1"/>
</dbReference>
<evidence type="ECO:0000313" key="4">
    <source>
        <dbReference type="Proteomes" id="UP000522720"/>
    </source>
</evidence>
<proteinExistence type="predicted"/>
<dbReference type="InterPro" id="IPR057253">
    <property type="entry name" value="CoiA-like_N"/>
</dbReference>
<dbReference type="PIRSF" id="PIRSF007487">
    <property type="entry name" value="Competence-induced_CoiA_bac"/>
    <property type="match status" value="1"/>
</dbReference>
<evidence type="ECO:0000259" key="2">
    <source>
        <dbReference type="Pfam" id="PF25164"/>
    </source>
</evidence>
<dbReference type="EMBL" id="JAAXPR010000005">
    <property type="protein sequence ID" value="NKZ20097.1"/>
    <property type="molecule type" value="Genomic_DNA"/>
</dbReference>
<sequence length="330" mass="38231">MLVAFDQDQNLVNTVTATISKRQGPFTCPGCGSQLRLKKGRVMRPHFAHVSLEACDFLAEAESLEHLSLKGDLYRWASRAGDREVWLEKHLPTIGQVADILLEGNIALEIQCSPLSASRLRERTRAYREAGYHVLWLLGEKLWLKDTVRSLQKDFLYFSQNRGFHLWELDLKNQLIRLKYLIHEDLHGQVQCQEELFAFGDKALLDVLRQPFVQQTVASFKGIMDEEIVSYVAKQLHFCTPKWMAKQALAYQEGRNLLTQTRDDFYPQIGLIPFTDFAQIGDNLLPYYQQFRAYYEKQEDKSVQFLYSPAFYGKIGAMEDLHNGKTKKRN</sequence>
<dbReference type="AlphaFoldDB" id="A0A7X6MXB0"/>
<dbReference type="InterPro" id="IPR021176">
    <property type="entry name" value="Competence-induced_CoiA"/>
</dbReference>
<dbReference type="Pfam" id="PF06054">
    <property type="entry name" value="CoiA_nuc"/>
    <property type="match status" value="1"/>
</dbReference>
<keyword evidence="4" id="KW-1185">Reference proteome</keyword>
<dbReference type="InterPro" id="IPR010330">
    <property type="entry name" value="CoiA_nuc"/>
</dbReference>
<dbReference type="Proteomes" id="UP000522720">
    <property type="component" value="Unassembled WGS sequence"/>
</dbReference>
<protein>
    <submittedName>
        <fullName evidence="3">Competence protein CoiA</fullName>
    </submittedName>
</protein>
<comment type="caution">
    <text evidence="3">The sequence shown here is derived from an EMBL/GenBank/DDBJ whole genome shotgun (WGS) entry which is preliminary data.</text>
</comment>
<organism evidence="3 4">
    <name type="scientific">Streptococcus ovuberis</name>
    <dbReference type="NCBI Taxonomy" id="1936207"/>
    <lineage>
        <taxon>Bacteria</taxon>
        <taxon>Bacillati</taxon>
        <taxon>Bacillota</taxon>
        <taxon>Bacilli</taxon>
        <taxon>Lactobacillales</taxon>
        <taxon>Streptococcaceae</taxon>
        <taxon>Streptococcus</taxon>
    </lineage>
</organism>
<name>A0A7X6MXB0_9STRE</name>
<reference evidence="3 4" key="1">
    <citation type="submission" date="2020-04" db="EMBL/GenBank/DDBJ databases">
        <title>MicrobeNet Type strains.</title>
        <authorList>
            <person name="Nicholson A.C."/>
        </authorList>
    </citation>
    <scope>NUCLEOTIDE SEQUENCE [LARGE SCALE GENOMIC DNA]</scope>
    <source>
        <strain evidence="3 4">CCUG 69612</strain>
    </source>
</reference>
<dbReference type="RefSeq" id="WP_168548852.1">
    <property type="nucleotide sequence ID" value="NZ_JAAXPR010000005.1"/>
</dbReference>
<evidence type="ECO:0000259" key="1">
    <source>
        <dbReference type="Pfam" id="PF06054"/>
    </source>
</evidence>